<dbReference type="InterPro" id="IPR039900">
    <property type="entry name" value="Pat1-like"/>
</dbReference>
<dbReference type="EMBL" id="HBIX01034245">
    <property type="protein sequence ID" value="CAE0729580.1"/>
    <property type="molecule type" value="Transcribed_RNA"/>
</dbReference>
<gene>
    <name evidence="3" type="ORF">PAUS00366_LOCUS22365</name>
</gene>
<name>A0A7S4ER38_9STRA</name>
<dbReference type="PANTHER" id="PTHR21551">
    <property type="entry name" value="TOPOISOMERASE II-ASSOCIATED PROTEIN PAT1"/>
    <property type="match status" value="1"/>
</dbReference>
<dbReference type="GO" id="GO:0003723">
    <property type="term" value="F:RNA binding"/>
    <property type="evidence" value="ECO:0007669"/>
    <property type="project" value="TreeGrafter"/>
</dbReference>
<dbReference type="GO" id="GO:0000932">
    <property type="term" value="C:P-body"/>
    <property type="evidence" value="ECO:0007669"/>
    <property type="project" value="UniProtKB-SubCell"/>
</dbReference>
<proteinExistence type="predicted"/>
<protein>
    <submittedName>
        <fullName evidence="3">Uncharacterized protein</fullName>
    </submittedName>
</protein>
<evidence type="ECO:0000313" key="3">
    <source>
        <dbReference type="EMBL" id="CAE0729580.1"/>
    </source>
</evidence>
<reference evidence="3" key="1">
    <citation type="submission" date="2021-01" db="EMBL/GenBank/DDBJ databases">
        <authorList>
            <person name="Corre E."/>
            <person name="Pelletier E."/>
            <person name="Niang G."/>
            <person name="Scheremetjew M."/>
            <person name="Finn R."/>
            <person name="Kale V."/>
            <person name="Holt S."/>
            <person name="Cochrane G."/>
            <person name="Meng A."/>
            <person name="Brown T."/>
            <person name="Cohen L."/>
        </authorList>
    </citation>
    <scope>NUCLEOTIDE SEQUENCE</scope>
    <source>
        <strain evidence="3">10249 10 AB</strain>
    </source>
</reference>
<evidence type="ECO:0000256" key="1">
    <source>
        <dbReference type="ARBA" id="ARBA00004201"/>
    </source>
</evidence>
<keyword evidence="2" id="KW-0963">Cytoplasm</keyword>
<dbReference type="AlphaFoldDB" id="A0A7S4ER38"/>
<organism evidence="3">
    <name type="scientific">Pseudo-nitzschia australis</name>
    <dbReference type="NCBI Taxonomy" id="44445"/>
    <lineage>
        <taxon>Eukaryota</taxon>
        <taxon>Sar</taxon>
        <taxon>Stramenopiles</taxon>
        <taxon>Ochrophyta</taxon>
        <taxon>Bacillariophyta</taxon>
        <taxon>Bacillariophyceae</taxon>
        <taxon>Bacillariophycidae</taxon>
        <taxon>Bacillariales</taxon>
        <taxon>Bacillariaceae</taxon>
        <taxon>Pseudo-nitzschia</taxon>
    </lineage>
</organism>
<sequence length="706" mass="75698">MDSSTDDDFFGTLGGSLMKDLLAGLQVDDNDWSMEQLEKELDYLDEEPSFVQQHPLPSLNAASLVVSHAQERQSSILSILPSATSSATPSLPPGMGSSNAADAWSLSLQNFTSLSLQDDFLAADSARKQIRPPPGLASLAGAEDYDIKEKQVIAPPPGLGGGAVAVEPPPDVQKVPVPEETIKIETVVSPQPLSLPTKTAQAVNDVPMAATTFPANNGFLNAPNMMLPQGAVVPPPPMQGGMPMPRPPPPIQGGMPMPPPPMQGGMPMPPPQMQRGMAMSPPSGRFLPQQGTLPPPPMGVRMQMPMMIPPTMGTMAAPVTAPLTGVVVGSALSTPGPAWQTPRAVPLPSLQWQTPGALPLPSLQQPPPFPTKAYCNPYPGAPAIPATALASSFMSGRDIAYVVHAILRPVLAEGTSENDYYVQYIKRRVGGPQVDPSNPKRVLEATHDVASRQIKSKEWASEKSVLGHVTKSNVARPRALIATPQPSADQENKEQRQRANLWKARVYCDQAYQAYQNVIDIWRAAPSKNGIPPQVQIHLVKLMKCMGIVLDNDKKIYTVVTEALKLIVKLEKGRTLICRVLEQALLPPNAVQALLPNLLDIIIALPTSSNNETRNNTMVEEKTVGRLFHAITGVVIKLNINGDTLVKCLEVAMNHGKSATCSIVRMGCMHSLLQKGAQVVPRDPSDDVKGAWGNAERKFMSGLQGT</sequence>
<dbReference type="GO" id="GO:0000290">
    <property type="term" value="P:deadenylation-dependent decapping of nuclear-transcribed mRNA"/>
    <property type="evidence" value="ECO:0007669"/>
    <property type="project" value="InterPro"/>
</dbReference>
<dbReference type="PANTHER" id="PTHR21551:SF0">
    <property type="entry name" value="PROTEIN ASSOCIATED WITH TOPO II RELATED-1, ISOFORM A"/>
    <property type="match status" value="1"/>
</dbReference>
<evidence type="ECO:0000256" key="2">
    <source>
        <dbReference type="ARBA" id="ARBA00022490"/>
    </source>
</evidence>
<accession>A0A7S4ER38</accession>
<dbReference type="GO" id="GO:0033962">
    <property type="term" value="P:P-body assembly"/>
    <property type="evidence" value="ECO:0007669"/>
    <property type="project" value="TreeGrafter"/>
</dbReference>
<comment type="subcellular location">
    <subcellularLocation>
        <location evidence="1">Cytoplasm</location>
        <location evidence="1">P-body</location>
    </subcellularLocation>
</comment>